<name>A0A4Q0T3Z5_9BACT</name>
<gene>
    <name evidence="3" type="ORF">GRAN_3123</name>
</gene>
<sequence length="861" mass="89675">MVVGAAFMKFSLPSIFVLTSVLMSTVLAVAADNPAVTPATRQRLLQSYGDLPMSFTANQGQADPRFAFLAQGRGYSIQLGRKGAELTIAGAPKTNTSGQHAGKRTLLQLNFPGANEASTISGLERLPGDNNYLTGADPSGWHTSVPNYTRVKYAGLYPGVDLVYYGNHRQLEFDFLVAPQVDVNTVRMNFKELSDGEGEKLSVNSKGELVLGGKDGTVLLHKPVLYQVVTADGKQRREPVEGEFVVDGPQSVKFHVGAYDHTRELVIDPTLVYSTYVGTGFVSFQTMTVDPKGDAYVMGTSTSIDESSSVFFVDKYNPSGTAILYTTFVGADSAVANAIAADAAGDAYIVGSAAHGFPTTSGAYQRTYAGQSESFVMKLNPTGTAPIYSTYLNGPTDPAGATSLVSVTLDGKGDAYLLGKTTSSDFPITPGVFQPVGSANTLFLTKLNPTGSALVYSTFIGGDGENAAGLALDTADNAYVLGSVGAAYPTTAGAFSNTGQDFLAKVNPTASKLVYYTLLREFQPSGLAVDGPGNAYLAGTIAAQGAPSFPGLPETSCSQISCANAFVIKLNTAGSALSYSAFLGQSTYNQEVGFPTSSLAYGIAVDATGDAYITGTTNDELYPVTPDAYQTSFVDANPFDDQVVFLTKLDPSGSKVLYSTFIGNGSEIDGDEYYIANAIGLDKMGGVTIGGSADGFGYPITIPPSGDFEFTSYEAFLTKFNFGGAFCSFTANLQLETAPDKTQGFALESSFALGSSTALQPETVPLTLAVGSQTMTIPAGKLVKNPLGYSFSGTVDGVRLLLFLAPANPQPGAQATCGTPAYKLSAVGTGAVFGSSARLVDVAVSIGDESGSTEVKAIGLQ</sequence>
<accession>A0A4Q0T3Z5</accession>
<keyword evidence="1" id="KW-0732">Signal</keyword>
<reference evidence="3 4" key="1">
    <citation type="submission" date="2018-11" db="EMBL/GenBank/DDBJ databases">
        <authorList>
            <person name="Mardanov A.V."/>
            <person name="Ravin N.V."/>
            <person name="Dedysh S.N."/>
        </authorList>
    </citation>
    <scope>NUCLEOTIDE SEQUENCE [LARGE SCALE GENOMIC DNA]</scope>
    <source>
        <strain evidence="3 4">AF10</strain>
    </source>
</reference>
<dbReference type="PANTHER" id="PTHR35580">
    <property type="entry name" value="CELL SURFACE GLYCOPROTEIN (S-LAYER PROTEIN)-LIKE PROTEIN"/>
    <property type="match status" value="1"/>
</dbReference>
<organism evidence="3 4">
    <name type="scientific">Granulicella sibirica</name>
    <dbReference type="NCBI Taxonomy" id="2479048"/>
    <lineage>
        <taxon>Bacteria</taxon>
        <taxon>Pseudomonadati</taxon>
        <taxon>Acidobacteriota</taxon>
        <taxon>Terriglobia</taxon>
        <taxon>Terriglobales</taxon>
        <taxon>Acidobacteriaceae</taxon>
        <taxon>Granulicella</taxon>
    </lineage>
</organism>
<reference evidence="4" key="2">
    <citation type="submission" date="2019-02" db="EMBL/GenBank/DDBJ databases">
        <title>Granulicella sibirica sp. nov., a psychrotolerant acidobacterium isolated from an organic soil layer in forested tundra, West Siberia.</title>
        <authorList>
            <person name="Oshkin I.Y."/>
            <person name="Kulichevskaya I.S."/>
            <person name="Rijpstra W.I.C."/>
            <person name="Sinninghe Damste J.S."/>
            <person name="Rakitin A.L."/>
            <person name="Ravin N.V."/>
            <person name="Dedysh S.N."/>
        </authorList>
    </citation>
    <scope>NUCLEOTIDE SEQUENCE [LARGE SCALE GENOMIC DNA]</scope>
    <source>
        <strain evidence="4">AF10</strain>
    </source>
</reference>
<evidence type="ECO:0000313" key="4">
    <source>
        <dbReference type="Proteomes" id="UP000289437"/>
    </source>
</evidence>
<dbReference type="InterPro" id="IPR010620">
    <property type="entry name" value="SBBP_repeat"/>
</dbReference>
<dbReference type="Pfam" id="PF25778">
    <property type="entry name" value="DUF7948"/>
    <property type="match status" value="1"/>
</dbReference>
<evidence type="ECO:0000259" key="2">
    <source>
        <dbReference type="Pfam" id="PF25778"/>
    </source>
</evidence>
<dbReference type="EMBL" id="RDSM01000002">
    <property type="protein sequence ID" value="RXH56266.1"/>
    <property type="molecule type" value="Genomic_DNA"/>
</dbReference>
<proteinExistence type="predicted"/>
<comment type="caution">
    <text evidence="3">The sequence shown here is derived from an EMBL/GenBank/DDBJ whole genome shotgun (WGS) entry which is preliminary data.</text>
</comment>
<feature type="domain" description="DUF7948" evidence="2">
    <location>
        <begin position="55"/>
        <end position="270"/>
    </location>
</feature>
<protein>
    <submittedName>
        <fullName evidence="3">Cell surface protein</fullName>
    </submittedName>
</protein>
<dbReference type="Pfam" id="PF06739">
    <property type="entry name" value="SBBP"/>
    <property type="match status" value="1"/>
</dbReference>
<evidence type="ECO:0000313" key="3">
    <source>
        <dbReference type="EMBL" id="RXH56266.1"/>
    </source>
</evidence>
<dbReference type="PANTHER" id="PTHR35580:SF1">
    <property type="entry name" value="PHYTASE-LIKE DOMAIN-CONTAINING PROTEIN"/>
    <property type="match status" value="1"/>
</dbReference>
<dbReference type="SUPFAM" id="SSF63829">
    <property type="entry name" value="Calcium-dependent phosphotriesterase"/>
    <property type="match status" value="1"/>
</dbReference>
<dbReference type="Proteomes" id="UP000289437">
    <property type="component" value="Unassembled WGS sequence"/>
</dbReference>
<dbReference type="AlphaFoldDB" id="A0A4Q0T3Z5"/>
<dbReference type="InterPro" id="IPR052918">
    <property type="entry name" value="Motility_Chemotaxis_Reg"/>
</dbReference>
<dbReference type="InterPro" id="IPR057708">
    <property type="entry name" value="DUF7948"/>
</dbReference>
<feature type="chain" id="PRO_5020445486" evidence="1">
    <location>
        <begin position="31"/>
        <end position="861"/>
    </location>
</feature>
<dbReference type="SUPFAM" id="SSF101898">
    <property type="entry name" value="NHL repeat"/>
    <property type="match status" value="1"/>
</dbReference>
<evidence type="ECO:0000256" key="1">
    <source>
        <dbReference type="SAM" id="SignalP"/>
    </source>
</evidence>
<feature type="signal peptide" evidence="1">
    <location>
        <begin position="1"/>
        <end position="30"/>
    </location>
</feature>
<keyword evidence="4" id="KW-1185">Reference proteome</keyword>